<proteinExistence type="predicted"/>
<evidence type="ECO:0000313" key="2">
    <source>
        <dbReference type="Proteomes" id="UP000027002"/>
    </source>
</evidence>
<gene>
    <name evidence="1" type="ORF">UV8b_01011</name>
</gene>
<keyword evidence="2" id="KW-1185">Reference proteome</keyword>
<dbReference type="AlphaFoldDB" id="A0A8E5HK75"/>
<dbReference type="RefSeq" id="XP_042994443.1">
    <property type="nucleotide sequence ID" value="XM_043138509.1"/>
</dbReference>
<evidence type="ECO:0000313" key="1">
    <source>
        <dbReference type="EMBL" id="QUC16770.1"/>
    </source>
</evidence>
<dbReference type="KEGG" id="uvi:66061789"/>
<dbReference type="Proteomes" id="UP000027002">
    <property type="component" value="Chromosome 1"/>
</dbReference>
<name>A0A8E5HK75_USTVR</name>
<sequence length="144" mass="15566">MECATPGSGYANLAGFPNHMNGPMMRWRTRTGGGAGVLTNLGVISAVVNRPPWNSWPSYSYSYHGGYLGHGWDGSSRAADGACSGDVGTRRAGTVRALRHRGTSAVEIAPHALLHGEWLRAHLYQTHVLQSTREVAAHLTWLRC</sequence>
<organism evidence="1 2">
    <name type="scientific">Ustilaginoidea virens</name>
    <name type="common">Rice false smut fungus</name>
    <name type="synonym">Villosiclava virens</name>
    <dbReference type="NCBI Taxonomy" id="1159556"/>
    <lineage>
        <taxon>Eukaryota</taxon>
        <taxon>Fungi</taxon>
        <taxon>Dikarya</taxon>
        <taxon>Ascomycota</taxon>
        <taxon>Pezizomycotina</taxon>
        <taxon>Sordariomycetes</taxon>
        <taxon>Hypocreomycetidae</taxon>
        <taxon>Hypocreales</taxon>
        <taxon>Clavicipitaceae</taxon>
        <taxon>Ustilaginoidea</taxon>
    </lineage>
</organism>
<dbReference type="EMBL" id="CP072753">
    <property type="protein sequence ID" value="QUC16770.1"/>
    <property type="molecule type" value="Genomic_DNA"/>
</dbReference>
<accession>A0A8E5HK75</accession>
<dbReference type="GeneID" id="66061789"/>
<reference evidence="1" key="1">
    <citation type="submission" date="2020-03" db="EMBL/GenBank/DDBJ databases">
        <title>A mixture of massive structural variations and highly conserved coding sequences in Ustilaginoidea virens genome.</title>
        <authorList>
            <person name="Zhang K."/>
            <person name="Zhao Z."/>
            <person name="Zhang Z."/>
            <person name="Li Y."/>
            <person name="Hsiang T."/>
            <person name="Sun W."/>
        </authorList>
    </citation>
    <scope>NUCLEOTIDE SEQUENCE</scope>
    <source>
        <strain evidence="1">UV-8b</strain>
    </source>
</reference>
<protein>
    <submittedName>
        <fullName evidence="1">Uncharacterized protein</fullName>
    </submittedName>
</protein>